<gene>
    <name evidence="2" type="ORF">DXX93_11990</name>
</gene>
<dbReference type="Pfam" id="PF12514">
    <property type="entry name" value="DUF3718"/>
    <property type="match status" value="1"/>
</dbReference>
<dbReference type="Proteomes" id="UP000256478">
    <property type="component" value="Unassembled WGS sequence"/>
</dbReference>
<evidence type="ECO:0000313" key="3">
    <source>
        <dbReference type="Proteomes" id="UP000256478"/>
    </source>
</evidence>
<protein>
    <submittedName>
        <fullName evidence="2">DUF3718 domain-containing protein</fullName>
    </submittedName>
</protein>
<dbReference type="OrthoDB" id="6197363at2"/>
<name>A0A3E0TTA9_9GAMM</name>
<organism evidence="2 3">
    <name type="scientific">Thalassotalea euphylliae</name>
    <dbReference type="NCBI Taxonomy" id="1655234"/>
    <lineage>
        <taxon>Bacteria</taxon>
        <taxon>Pseudomonadati</taxon>
        <taxon>Pseudomonadota</taxon>
        <taxon>Gammaproteobacteria</taxon>
        <taxon>Alteromonadales</taxon>
        <taxon>Colwelliaceae</taxon>
        <taxon>Thalassotalea</taxon>
    </lineage>
</organism>
<comment type="caution">
    <text evidence="2">The sequence shown here is derived from an EMBL/GenBank/DDBJ whole genome shotgun (WGS) entry which is preliminary data.</text>
</comment>
<dbReference type="InterPro" id="IPR022193">
    <property type="entry name" value="DUF3718"/>
</dbReference>
<proteinExistence type="predicted"/>
<feature type="chain" id="PRO_5017773998" evidence="1">
    <location>
        <begin position="22"/>
        <end position="115"/>
    </location>
</feature>
<dbReference type="EMBL" id="QUOU01000001">
    <property type="protein sequence ID" value="REL27212.1"/>
    <property type="molecule type" value="Genomic_DNA"/>
</dbReference>
<accession>A0A3E0TTA9</accession>
<dbReference type="AlphaFoldDB" id="A0A3E0TTA9"/>
<sequence>MKKLLLVPAIALISSVSVAPAANANNLAQSLCEYVSADDKKRLRSFLKSNNLKIRSVFDGVQCNGQNLLAFASSKSAVKTGSLMISKLPKAKVRSSLASITDATLAQAANKRVNG</sequence>
<evidence type="ECO:0000256" key="1">
    <source>
        <dbReference type="SAM" id="SignalP"/>
    </source>
</evidence>
<reference evidence="2 3" key="1">
    <citation type="submission" date="2018-08" db="EMBL/GenBank/DDBJ databases">
        <title>Thalassotalea euphylliae genome.</title>
        <authorList>
            <person name="Summers S."/>
            <person name="Rice S.A."/>
            <person name="Freckelton M.L."/>
            <person name="Nedved B.T."/>
            <person name="Hadfield M.G."/>
        </authorList>
    </citation>
    <scope>NUCLEOTIDE SEQUENCE [LARGE SCALE GENOMIC DNA]</scope>
    <source>
        <strain evidence="2 3">H1</strain>
    </source>
</reference>
<evidence type="ECO:0000313" key="2">
    <source>
        <dbReference type="EMBL" id="REL27212.1"/>
    </source>
</evidence>
<feature type="signal peptide" evidence="1">
    <location>
        <begin position="1"/>
        <end position="21"/>
    </location>
</feature>
<keyword evidence="1" id="KW-0732">Signal</keyword>
<dbReference type="RefSeq" id="WP_116008296.1">
    <property type="nucleotide sequence ID" value="NZ_QUOU01000001.1"/>
</dbReference>